<accession>A0A430G4A2</accession>
<comment type="caution">
    <text evidence="1">The sequence shown here is derived from an EMBL/GenBank/DDBJ whole genome shotgun (WGS) entry which is preliminary data.</text>
</comment>
<dbReference type="Proteomes" id="UP000287746">
    <property type="component" value="Unassembled WGS sequence"/>
</dbReference>
<dbReference type="AlphaFoldDB" id="A0A430G4A2"/>
<reference evidence="2" key="1">
    <citation type="submission" date="2018-07" db="EMBL/GenBank/DDBJ databases">
        <title>Genomic and Epidemiologic Investigation of an Indolent Hospital Outbreak.</title>
        <authorList>
            <person name="Johnson R.C."/>
            <person name="Deming C."/>
            <person name="Conlan S."/>
            <person name="Zellmer C.J."/>
            <person name="Michelin A.V."/>
            <person name="Lee-Lin S.-Q."/>
            <person name="Thomas P.J."/>
            <person name="Park M."/>
            <person name="Weingarten R.A."/>
            <person name="Less J."/>
            <person name="Dekker J.P."/>
            <person name="Frank K.M."/>
            <person name="Musser K.A."/>
            <person name="Mcquiston J.R."/>
            <person name="Henderson D.K."/>
            <person name="Lau A.F."/>
            <person name="Palmore T.N."/>
            <person name="Segre J.A."/>
        </authorList>
    </citation>
    <scope>NUCLEOTIDE SEQUENCE [LARGE SCALE GENOMIC DNA]</scope>
    <source>
        <strain evidence="2">SK-CDC1_0717</strain>
    </source>
</reference>
<evidence type="ECO:0000313" key="1">
    <source>
        <dbReference type="EMBL" id="RSY85978.1"/>
    </source>
</evidence>
<proteinExistence type="predicted"/>
<name>A0A430G4A2_9SPHN</name>
<protein>
    <recommendedName>
        <fullName evidence="3">Apea-like HEPN domain-containing protein</fullName>
    </recommendedName>
</protein>
<evidence type="ECO:0000313" key="2">
    <source>
        <dbReference type="Proteomes" id="UP000287746"/>
    </source>
</evidence>
<dbReference type="RefSeq" id="WP_164523273.1">
    <property type="nucleotide sequence ID" value="NZ_QQYZ01000007.1"/>
</dbReference>
<gene>
    <name evidence="1" type="ORF">DAH66_09810</name>
</gene>
<sequence>MYEWKPALTLRVDQHLPGEHPDMTITDAEHYHGGWLEDEVAALVALILGARVIAGPITREFEDHGDPLGRPRTHSTGILPAQPPRLRAAQISTLLGQRDLREIGLLSTLPDMTAETATALVKSARSYQQALWLSDTAPELAWLLFVSAIETAAGHWDTVELSPVERLELSYPRMVRLLRERADDELVEGVAAEMRKVIGATSKFRGFCRRFKPDPPVDQPQFGRFDFADASYRDAIDRIYDYRSGALHGGTPFPHPMCMPPMAYGDDGRVEERPTGLAASSYSATWLAEDLPMYLHTFAYITRGVLLNWWKSLVARSDENSP</sequence>
<organism evidence="1 2">
    <name type="scientific">Sphingomonas koreensis</name>
    <dbReference type="NCBI Taxonomy" id="93064"/>
    <lineage>
        <taxon>Bacteria</taxon>
        <taxon>Pseudomonadati</taxon>
        <taxon>Pseudomonadota</taxon>
        <taxon>Alphaproteobacteria</taxon>
        <taxon>Sphingomonadales</taxon>
        <taxon>Sphingomonadaceae</taxon>
        <taxon>Sphingomonas</taxon>
    </lineage>
</organism>
<dbReference type="EMBL" id="QQYZ01000007">
    <property type="protein sequence ID" value="RSY85978.1"/>
    <property type="molecule type" value="Genomic_DNA"/>
</dbReference>
<evidence type="ECO:0008006" key="3">
    <source>
        <dbReference type="Google" id="ProtNLM"/>
    </source>
</evidence>